<evidence type="ECO:0008006" key="5">
    <source>
        <dbReference type="Google" id="ProtNLM"/>
    </source>
</evidence>
<evidence type="ECO:0000256" key="1">
    <source>
        <dbReference type="SAM" id="Coils"/>
    </source>
</evidence>
<accession>A0ABW5FUW6</accession>
<sequence>MADTLTNVPDPPPIRVGNNGPSGGYHFEPDQVQGVINKWQDLLVDLRSDVDWARTVATVGAPGKEFASAAFVSNGATPSGNTLLEQHKRMVIYVENYIKALQKASGQIQQTEQEVQQAAAQQGKEVM</sequence>
<name>A0ABW5FUW6_9PSEU</name>
<keyword evidence="1" id="KW-0175">Coiled coil</keyword>
<evidence type="ECO:0000256" key="2">
    <source>
        <dbReference type="SAM" id="MobiDB-lite"/>
    </source>
</evidence>
<organism evidence="3 4">
    <name type="scientific">Amycolatopsis pigmentata</name>
    <dbReference type="NCBI Taxonomy" id="450801"/>
    <lineage>
        <taxon>Bacteria</taxon>
        <taxon>Bacillati</taxon>
        <taxon>Actinomycetota</taxon>
        <taxon>Actinomycetes</taxon>
        <taxon>Pseudonocardiales</taxon>
        <taxon>Pseudonocardiaceae</taxon>
        <taxon>Amycolatopsis</taxon>
    </lineage>
</organism>
<dbReference type="RefSeq" id="WP_378265944.1">
    <property type="nucleotide sequence ID" value="NZ_JBHUKR010000007.1"/>
</dbReference>
<feature type="coiled-coil region" evidence="1">
    <location>
        <begin position="94"/>
        <end position="121"/>
    </location>
</feature>
<evidence type="ECO:0000313" key="3">
    <source>
        <dbReference type="EMBL" id="MFD2417970.1"/>
    </source>
</evidence>
<dbReference type="Proteomes" id="UP001597417">
    <property type="component" value="Unassembled WGS sequence"/>
</dbReference>
<reference evidence="4" key="1">
    <citation type="journal article" date="2019" name="Int. J. Syst. Evol. Microbiol.">
        <title>The Global Catalogue of Microorganisms (GCM) 10K type strain sequencing project: providing services to taxonomists for standard genome sequencing and annotation.</title>
        <authorList>
            <consortium name="The Broad Institute Genomics Platform"/>
            <consortium name="The Broad Institute Genome Sequencing Center for Infectious Disease"/>
            <person name="Wu L."/>
            <person name="Ma J."/>
        </authorList>
    </citation>
    <scope>NUCLEOTIDE SEQUENCE [LARGE SCALE GENOMIC DNA]</scope>
    <source>
        <strain evidence="4">CGMCC 4.7645</strain>
    </source>
</reference>
<gene>
    <name evidence="3" type="ORF">ACFSXZ_16715</name>
</gene>
<feature type="region of interest" description="Disordered" evidence="2">
    <location>
        <begin position="1"/>
        <end position="24"/>
    </location>
</feature>
<protein>
    <recommendedName>
        <fullName evidence="5">PE family protein</fullName>
    </recommendedName>
</protein>
<keyword evidence="4" id="KW-1185">Reference proteome</keyword>
<proteinExistence type="predicted"/>
<evidence type="ECO:0000313" key="4">
    <source>
        <dbReference type="Proteomes" id="UP001597417"/>
    </source>
</evidence>
<dbReference type="EMBL" id="JBHUKR010000007">
    <property type="protein sequence ID" value="MFD2417970.1"/>
    <property type="molecule type" value="Genomic_DNA"/>
</dbReference>
<comment type="caution">
    <text evidence="3">The sequence shown here is derived from an EMBL/GenBank/DDBJ whole genome shotgun (WGS) entry which is preliminary data.</text>
</comment>